<dbReference type="Proteomes" id="UP000026962">
    <property type="component" value="Chromosome 3"/>
</dbReference>
<accession>A0A0E0K8C1</accession>
<evidence type="ECO:0000313" key="2">
    <source>
        <dbReference type="EnsemblPlants" id="OPUNC03G02240.1"/>
    </source>
</evidence>
<dbReference type="HOGENOM" id="CLU_2007657_0_0_1"/>
<feature type="region of interest" description="Disordered" evidence="1">
    <location>
        <begin position="42"/>
        <end position="112"/>
    </location>
</feature>
<name>A0A0E0K8C1_ORYPU</name>
<feature type="compositionally biased region" description="Gly residues" evidence="1">
    <location>
        <begin position="97"/>
        <end position="109"/>
    </location>
</feature>
<evidence type="ECO:0000313" key="3">
    <source>
        <dbReference type="Proteomes" id="UP000026962"/>
    </source>
</evidence>
<protein>
    <submittedName>
        <fullName evidence="2">Uncharacterized protein</fullName>
    </submittedName>
</protein>
<reference evidence="2" key="1">
    <citation type="submission" date="2015-04" db="UniProtKB">
        <authorList>
            <consortium name="EnsemblPlants"/>
        </authorList>
    </citation>
    <scope>IDENTIFICATION</scope>
</reference>
<proteinExistence type="predicted"/>
<organism evidence="2">
    <name type="scientific">Oryza punctata</name>
    <name type="common">Red rice</name>
    <dbReference type="NCBI Taxonomy" id="4537"/>
    <lineage>
        <taxon>Eukaryota</taxon>
        <taxon>Viridiplantae</taxon>
        <taxon>Streptophyta</taxon>
        <taxon>Embryophyta</taxon>
        <taxon>Tracheophyta</taxon>
        <taxon>Spermatophyta</taxon>
        <taxon>Magnoliopsida</taxon>
        <taxon>Liliopsida</taxon>
        <taxon>Poales</taxon>
        <taxon>Poaceae</taxon>
        <taxon>BOP clade</taxon>
        <taxon>Oryzoideae</taxon>
        <taxon>Oryzeae</taxon>
        <taxon>Oryzinae</taxon>
        <taxon>Oryza</taxon>
    </lineage>
</organism>
<reference evidence="2" key="2">
    <citation type="submission" date="2018-05" db="EMBL/GenBank/DDBJ databases">
        <title>OpunRS2 (Oryza punctata Reference Sequence Version 2).</title>
        <authorList>
            <person name="Zhang J."/>
            <person name="Kudrna D."/>
            <person name="Lee S."/>
            <person name="Talag J."/>
            <person name="Welchert J."/>
            <person name="Wing R.A."/>
        </authorList>
    </citation>
    <scope>NUCLEOTIDE SEQUENCE [LARGE SCALE GENOMIC DNA]</scope>
</reference>
<dbReference type="EnsemblPlants" id="OPUNC03G02240.1">
    <property type="protein sequence ID" value="OPUNC03G02240.1"/>
    <property type="gene ID" value="OPUNC03G02240"/>
</dbReference>
<feature type="compositionally biased region" description="Low complexity" evidence="1">
    <location>
        <begin position="47"/>
        <end position="61"/>
    </location>
</feature>
<keyword evidence="3" id="KW-1185">Reference proteome</keyword>
<sequence length="124" mass="12407">MARQVWGAPDLAAAGEDALEPLLPSAPPTADPVVILVRRIGRGGTASPSSSPSFSLGFPLGAAEVEERPRPCGSSPSEARARNGGGGGGGREEEEVGWGGGVPLAGNGSGRLAQSYVHHALAQD</sequence>
<evidence type="ECO:0000256" key="1">
    <source>
        <dbReference type="SAM" id="MobiDB-lite"/>
    </source>
</evidence>
<dbReference type="AlphaFoldDB" id="A0A0E0K8C1"/>
<dbReference type="Gramene" id="OPUNC03G02240.1">
    <property type="protein sequence ID" value="OPUNC03G02240.1"/>
    <property type="gene ID" value="OPUNC03G02240"/>
</dbReference>